<dbReference type="Proteomes" id="UP000053424">
    <property type="component" value="Unassembled WGS sequence"/>
</dbReference>
<evidence type="ECO:0000313" key="2">
    <source>
        <dbReference type="Proteomes" id="UP000053424"/>
    </source>
</evidence>
<dbReference type="EMBL" id="KN831814">
    <property type="protein sequence ID" value="KIM35750.1"/>
    <property type="molecule type" value="Genomic_DNA"/>
</dbReference>
<reference evidence="1 2" key="1">
    <citation type="submission" date="2014-04" db="EMBL/GenBank/DDBJ databases">
        <authorList>
            <consortium name="DOE Joint Genome Institute"/>
            <person name="Kuo A."/>
            <person name="Gay G."/>
            <person name="Dore J."/>
            <person name="Kohler A."/>
            <person name="Nagy L.G."/>
            <person name="Floudas D."/>
            <person name="Copeland A."/>
            <person name="Barry K.W."/>
            <person name="Cichocki N."/>
            <person name="Veneault-Fourrey C."/>
            <person name="LaButti K."/>
            <person name="Lindquist E.A."/>
            <person name="Lipzen A."/>
            <person name="Lundell T."/>
            <person name="Morin E."/>
            <person name="Murat C."/>
            <person name="Sun H."/>
            <person name="Tunlid A."/>
            <person name="Henrissat B."/>
            <person name="Grigoriev I.V."/>
            <person name="Hibbett D.S."/>
            <person name="Martin F."/>
            <person name="Nordberg H.P."/>
            <person name="Cantor M.N."/>
            <person name="Hua S.X."/>
        </authorList>
    </citation>
    <scope>NUCLEOTIDE SEQUENCE [LARGE SCALE GENOMIC DNA]</scope>
    <source>
        <strain evidence="2">h7</strain>
    </source>
</reference>
<sequence>SSKQESKQPYSPLPLPLLGANTYADVRPFDAHEHVPRWLLEVRTPSGTSSPTQILHFRVEQIAEKSCFVFLHPFFRVSPKLIRVVLWRERKQPGHFLV</sequence>
<gene>
    <name evidence="1" type="ORF">M413DRAFT_449589</name>
</gene>
<keyword evidence="2" id="KW-1185">Reference proteome</keyword>
<accession>A0A0C3BG96</accession>
<name>A0A0C3BG96_HEBCY</name>
<evidence type="ECO:0000313" key="1">
    <source>
        <dbReference type="EMBL" id="KIM35750.1"/>
    </source>
</evidence>
<dbReference type="HOGENOM" id="CLU_2339131_0_0_1"/>
<dbReference type="AlphaFoldDB" id="A0A0C3BG96"/>
<feature type="non-terminal residue" evidence="1">
    <location>
        <position position="1"/>
    </location>
</feature>
<reference evidence="2" key="2">
    <citation type="submission" date="2015-01" db="EMBL/GenBank/DDBJ databases">
        <title>Evolutionary Origins and Diversification of the Mycorrhizal Mutualists.</title>
        <authorList>
            <consortium name="DOE Joint Genome Institute"/>
            <consortium name="Mycorrhizal Genomics Consortium"/>
            <person name="Kohler A."/>
            <person name="Kuo A."/>
            <person name="Nagy L.G."/>
            <person name="Floudas D."/>
            <person name="Copeland A."/>
            <person name="Barry K.W."/>
            <person name="Cichocki N."/>
            <person name="Veneault-Fourrey C."/>
            <person name="LaButti K."/>
            <person name="Lindquist E.A."/>
            <person name="Lipzen A."/>
            <person name="Lundell T."/>
            <person name="Morin E."/>
            <person name="Murat C."/>
            <person name="Riley R."/>
            <person name="Ohm R."/>
            <person name="Sun H."/>
            <person name="Tunlid A."/>
            <person name="Henrissat B."/>
            <person name="Grigoriev I.V."/>
            <person name="Hibbett D.S."/>
            <person name="Martin F."/>
        </authorList>
    </citation>
    <scope>NUCLEOTIDE SEQUENCE [LARGE SCALE GENOMIC DNA]</scope>
    <source>
        <strain evidence="2">h7</strain>
    </source>
</reference>
<proteinExistence type="predicted"/>
<organism evidence="1 2">
    <name type="scientific">Hebeloma cylindrosporum</name>
    <dbReference type="NCBI Taxonomy" id="76867"/>
    <lineage>
        <taxon>Eukaryota</taxon>
        <taxon>Fungi</taxon>
        <taxon>Dikarya</taxon>
        <taxon>Basidiomycota</taxon>
        <taxon>Agaricomycotina</taxon>
        <taxon>Agaricomycetes</taxon>
        <taxon>Agaricomycetidae</taxon>
        <taxon>Agaricales</taxon>
        <taxon>Agaricineae</taxon>
        <taxon>Hymenogastraceae</taxon>
        <taxon>Hebeloma</taxon>
    </lineage>
</organism>
<protein>
    <submittedName>
        <fullName evidence="1">Uncharacterized protein</fullName>
    </submittedName>
</protein>